<dbReference type="AlphaFoldDB" id="I0GPT5"/>
<dbReference type="GO" id="GO:0005694">
    <property type="term" value="C:chromosome"/>
    <property type="evidence" value="ECO:0007669"/>
    <property type="project" value="TreeGrafter"/>
</dbReference>
<keyword evidence="5" id="KW-0378">Hydrolase</keyword>
<dbReference type="GO" id="GO:0005524">
    <property type="term" value="F:ATP binding"/>
    <property type="evidence" value="ECO:0007669"/>
    <property type="project" value="UniProtKB-KW"/>
</dbReference>
<dbReference type="Gene3D" id="3.40.50.300">
    <property type="entry name" value="P-loop containing nucleotide triphosphate hydrolases"/>
    <property type="match status" value="2"/>
</dbReference>
<dbReference type="InterPro" id="IPR011545">
    <property type="entry name" value="DEAD/DEAH_box_helicase_dom"/>
</dbReference>
<dbReference type="GO" id="GO:0009378">
    <property type="term" value="F:four-way junction helicase activity"/>
    <property type="evidence" value="ECO:0007669"/>
    <property type="project" value="TreeGrafter"/>
</dbReference>
<dbReference type="GO" id="GO:0043138">
    <property type="term" value="F:3'-5' DNA helicase activity"/>
    <property type="evidence" value="ECO:0007669"/>
    <property type="project" value="TreeGrafter"/>
</dbReference>
<dbReference type="eggNOG" id="COG0514">
    <property type="taxonomic scope" value="Bacteria"/>
</dbReference>
<dbReference type="SMART" id="SM00487">
    <property type="entry name" value="DEXDc"/>
    <property type="match status" value="1"/>
</dbReference>
<evidence type="ECO:0000313" key="5">
    <source>
        <dbReference type="EMBL" id="BAL82772.1"/>
    </source>
</evidence>
<dbReference type="HOGENOM" id="CLU_343505_0_0_9"/>
<dbReference type="GO" id="GO:0000724">
    <property type="term" value="P:double-strand break repair via homologous recombination"/>
    <property type="evidence" value="ECO:0007669"/>
    <property type="project" value="TreeGrafter"/>
</dbReference>
<dbReference type="Pfam" id="PF00271">
    <property type="entry name" value="Helicase_C"/>
    <property type="match status" value="1"/>
</dbReference>
<dbReference type="EMBL" id="AP012292">
    <property type="protein sequence ID" value="BAL82772.1"/>
    <property type="molecule type" value="Genomic_DNA"/>
</dbReference>
<dbReference type="Proteomes" id="UP000007887">
    <property type="component" value="Chromosome"/>
</dbReference>
<evidence type="ECO:0000259" key="3">
    <source>
        <dbReference type="PROSITE" id="PS51192"/>
    </source>
</evidence>
<evidence type="ECO:0000256" key="2">
    <source>
        <dbReference type="ARBA" id="ARBA00022840"/>
    </source>
</evidence>
<organism evidence="5 6">
    <name type="scientific">Selenomonas ruminantium subsp. lactilytica (strain NBRC 103574 / TAM6421)</name>
    <dbReference type="NCBI Taxonomy" id="927704"/>
    <lineage>
        <taxon>Bacteria</taxon>
        <taxon>Bacillati</taxon>
        <taxon>Bacillota</taxon>
        <taxon>Negativicutes</taxon>
        <taxon>Selenomonadales</taxon>
        <taxon>Selenomonadaceae</taxon>
        <taxon>Selenomonas</taxon>
    </lineage>
</organism>
<dbReference type="RefSeq" id="WP_014424209.1">
    <property type="nucleotide sequence ID" value="NC_017068.1"/>
</dbReference>
<dbReference type="SUPFAM" id="SSF52540">
    <property type="entry name" value="P-loop containing nucleoside triphosphate hydrolases"/>
    <property type="match status" value="1"/>
</dbReference>
<dbReference type="GO" id="GO:0003676">
    <property type="term" value="F:nucleic acid binding"/>
    <property type="evidence" value="ECO:0007669"/>
    <property type="project" value="InterPro"/>
</dbReference>
<dbReference type="SMART" id="SM00490">
    <property type="entry name" value="HELICc"/>
    <property type="match status" value="1"/>
</dbReference>
<keyword evidence="1" id="KW-0547">Nucleotide-binding</keyword>
<gene>
    <name evidence="5" type="ordered locus">SELR_10640</name>
</gene>
<dbReference type="PATRIC" id="fig|927704.6.peg.1094"/>
<dbReference type="PROSITE" id="PS51194">
    <property type="entry name" value="HELICASE_CTER"/>
    <property type="match status" value="1"/>
</dbReference>
<dbReference type="PANTHER" id="PTHR13710">
    <property type="entry name" value="DNA HELICASE RECQ FAMILY MEMBER"/>
    <property type="match status" value="1"/>
</dbReference>
<sequence length="830" mass="94500">MSFLEYLHSRQDFYRNKNDRYGEAVCERLMARFPVDNCSPTADFYASFRSFLGYEQQPAVLPEKWVSEEVCHRFGLVSYGKDGWGISNQYKDERLNAAFVDCVFQHLKASAEDNQEFCLLTSPDIRYLTGYKAYNGLSQQLAMEAALTMQEGDTGLFCLPTGSGKSLITQAIAYQKPGLTIAVVPTVSLALDQVRSAYSALQAAGEDEILCYYSDMPDEEFSRLYGSLMEQRARLIFLSPESMLGSFYQDIRNAAEDGYLQNIVVDEAHMLLEWGASFRPDYQLLKTNQKALREISSSLRTYLLSATFDHEETDLLRDMFAPDGEHWLEVRCDALRAEPLFNVIRCEDGEDKKKSVQRLCDLLPRPLIVYVRRPCEAECLAESLRENGYRYVRTFTGDTTGKERSSIINDWQENRLDFLVATSAFGMGVDKNDIRTVLHAYVPESPNAYYQEVGRGGRDGNYCLAVMCVNLGNDEDNDLTGKDGAAGFAEGKAITVEHLCGRWLTMFGKAKKGETEGDVIYGLNTLLVPAYAQNKTTNDLHVQWNIRTLLLLERQRLLRIEHVEPLDVHRFSLVRRTAYRIWVRILDSCLLNLQVTTAELENIREQEVLYHKNKYQKMATTLARIGKRCWSDLFTATYDMADACCTGCDKHRQVRKYYPNQGLPLRQNVLAQREYLPKDTVANLLQGQREALITAPKHYWETAARLAKNCRALVLMDDFRTSLGDLLSDTLWPLMKANNHLFILDRNELRLLAEGGLDCSGYLSGCFLILYNNTAENLPQALLMTRNLLQRVPGWRALHLLYADCLVPGTGRRLTEHITGPVYDEKALPI</sequence>
<dbReference type="PANTHER" id="PTHR13710:SF149">
    <property type="entry name" value="ATP-DEPENDENT DNA HELICASE TLH2"/>
    <property type="match status" value="1"/>
</dbReference>
<reference evidence="5 6" key="1">
    <citation type="submission" date="2011-10" db="EMBL/GenBank/DDBJ databases">
        <title>Whole genome sequence of Selenomonas ruminantium subsp. lactilytica TAM6421.</title>
        <authorList>
            <person name="Oguchi A."/>
            <person name="Ankai A."/>
            <person name="Kaneko J."/>
            <person name="Yamada-Narita S."/>
            <person name="Fukui S."/>
            <person name="Takahashi M."/>
            <person name="Onodera T."/>
            <person name="Kojima S."/>
            <person name="Fushimi T."/>
            <person name="Abe N."/>
            <person name="Kamio Y."/>
            <person name="Yamazaki S."/>
            <person name="Fujita N."/>
        </authorList>
    </citation>
    <scope>NUCLEOTIDE SEQUENCE [LARGE SCALE GENOMIC DNA]</scope>
    <source>
        <strain evidence="6">NBRC 103574 / TAM6421</strain>
    </source>
</reference>
<protein>
    <submittedName>
        <fullName evidence="5">Putative helicase</fullName>
    </submittedName>
</protein>
<proteinExistence type="predicted"/>
<dbReference type="PROSITE" id="PS51192">
    <property type="entry name" value="HELICASE_ATP_BIND_1"/>
    <property type="match status" value="1"/>
</dbReference>
<keyword evidence="5" id="KW-0347">Helicase</keyword>
<dbReference type="OrthoDB" id="9763310at2"/>
<dbReference type="InterPro" id="IPR014001">
    <property type="entry name" value="Helicase_ATP-bd"/>
</dbReference>
<dbReference type="InterPro" id="IPR001650">
    <property type="entry name" value="Helicase_C-like"/>
</dbReference>
<dbReference type="GO" id="GO:0005737">
    <property type="term" value="C:cytoplasm"/>
    <property type="evidence" value="ECO:0007669"/>
    <property type="project" value="TreeGrafter"/>
</dbReference>
<evidence type="ECO:0000256" key="1">
    <source>
        <dbReference type="ARBA" id="ARBA00022741"/>
    </source>
</evidence>
<evidence type="ECO:0000259" key="4">
    <source>
        <dbReference type="PROSITE" id="PS51194"/>
    </source>
</evidence>
<keyword evidence="2" id="KW-0067">ATP-binding</keyword>
<dbReference type="Pfam" id="PF00270">
    <property type="entry name" value="DEAD"/>
    <property type="match status" value="1"/>
</dbReference>
<feature type="domain" description="Helicase ATP-binding" evidence="3">
    <location>
        <begin position="146"/>
        <end position="326"/>
    </location>
</feature>
<dbReference type="KEGG" id="sri:SELR_10640"/>
<dbReference type="InterPro" id="IPR027417">
    <property type="entry name" value="P-loop_NTPase"/>
</dbReference>
<name>I0GPT5_SELRL</name>
<feature type="domain" description="Helicase C-terminal" evidence="4">
    <location>
        <begin position="355"/>
        <end position="514"/>
    </location>
</feature>
<evidence type="ECO:0000313" key="6">
    <source>
        <dbReference type="Proteomes" id="UP000007887"/>
    </source>
</evidence>
<accession>I0GPT5</accession>